<keyword evidence="4 13" id="KW-0347">Helicase</keyword>
<keyword evidence="3" id="KW-0378">Hydrolase</keyword>
<dbReference type="SUPFAM" id="SSF52540">
    <property type="entry name" value="P-loop containing nucleoside triphosphate hydrolases"/>
    <property type="match status" value="1"/>
</dbReference>
<feature type="domain" description="Helicase C-terminal" evidence="12">
    <location>
        <begin position="226"/>
        <end position="387"/>
    </location>
</feature>
<keyword evidence="6" id="KW-0238">DNA-binding</keyword>
<comment type="similarity">
    <text evidence="1">Belongs to the helicase family. RecQ subfamily.</text>
</comment>
<dbReference type="Pfam" id="PF00271">
    <property type="entry name" value="Helicase_C"/>
    <property type="match status" value="1"/>
</dbReference>
<dbReference type="PANTHER" id="PTHR13710:SF105">
    <property type="entry name" value="ATP-DEPENDENT DNA HELICASE Q1"/>
    <property type="match status" value="1"/>
</dbReference>
<dbReference type="Gene3D" id="3.40.50.300">
    <property type="entry name" value="P-loop containing nucleotide triphosphate hydrolases"/>
    <property type="match status" value="2"/>
</dbReference>
<dbReference type="Pfam" id="PF00270">
    <property type="entry name" value="DEAD"/>
    <property type="match status" value="1"/>
</dbReference>
<dbReference type="EC" id="5.6.2.4" evidence="9"/>
<evidence type="ECO:0000313" key="14">
    <source>
        <dbReference type="Proteomes" id="UP000016649"/>
    </source>
</evidence>
<evidence type="ECO:0000256" key="2">
    <source>
        <dbReference type="ARBA" id="ARBA00022741"/>
    </source>
</evidence>
<dbReference type="SMART" id="SM00490">
    <property type="entry name" value="HELICc"/>
    <property type="match status" value="1"/>
</dbReference>
<dbReference type="InterPro" id="IPR001650">
    <property type="entry name" value="Helicase_C-like"/>
</dbReference>
<evidence type="ECO:0000256" key="4">
    <source>
        <dbReference type="ARBA" id="ARBA00022806"/>
    </source>
</evidence>
<evidence type="ECO:0000256" key="1">
    <source>
        <dbReference type="ARBA" id="ARBA00005446"/>
    </source>
</evidence>
<keyword evidence="5" id="KW-0067">ATP-binding</keyword>
<dbReference type="PROSITE" id="PS51194">
    <property type="entry name" value="HELICASE_CTER"/>
    <property type="match status" value="1"/>
</dbReference>
<evidence type="ECO:0000256" key="7">
    <source>
        <dbReference type="ARBA" id="ARBA00023235"/>
    </source>
</evidence>
<keyword evidence="7" id="KW-0413">Isomerase</keyword>
<dbReference type="NCBIfam" id="TIGR00614">
    <property type="entry name" value="recQ_fam"/>
    <property type="match status" value="1"/>
</dbReference>
<evidence type="ECO:0000256" key="10">
    <source>
        <dbReference type="SAM" id="Phobius"/>
    </source>
</evidence>
<dbReference type="InterPro" id="IPR011545">
    <property type="entry name" value="DEAD/DEAH_box_helicase_dom"/>
</dbReference>
<evidence type="ECO:0000256" key="3">
    <source>
        <dbReference type="ARBA" id="ARBA00022801"/>
    </source>
</evidence>
<dbReference type="InterPro" id="IPR014001">
    <property type="entry name" value="Helicase_ATP-bd"/>
</dbReference>
<evidence type="ECO:0000256" key="5">
    <source>
        <dbReference type="ARBA" id="ARBA00022840"/>
    </source>
</evidence>
<feature type="transmembrane region" description="Helical" evidence="10">
    <location>
        <begin position="61"/>
        <end position="81"/>
    </location>
</feature>
<name>A0ABN0P1Q2_TRELE</name>
<accession>A0ABN0P1Q2</accession>
<evidence type="ECO:0000256" key="8">
    <source>
        <dbReference type="ARBA" id="ARBA00034617"/>
    </source>
</evidence>
<gene>
    <name evidence="13" type="ORF">HMPREF9193_00352</name>
</gene>
<dbReference type="Proteomes" id="UP000016649">
    <property type="component" value="Unassembled WGS sequence"/>
</dbReference>
<keyword evidence="10" id="KW-0472">Membrane</keyword>
<evidence type="ECO:0000313" key="13">
    <source>
        <dbReference type="EMBL" id="ERJ94380.1"/>
    </source>
</evidence>
<evidence type="ECO:0000256" key="6">
    <source>
        <dbReference type="ARBA" id="ARBA00023125"/>
    </source>
</evidence>
<keyword evidence="10" id="KW-1133">Transmembrane helix</keyword>
<dbReference type="PANTHER" id="PTHR13710">
    <property type="entry name" value="DNA HELICASE RECQ FAMILY MEMBER"/>
    <property type="match status" value="1"/>
</dbReference>
<sequence>MCAPFAVGDNVHETAQKVFNIPYLYPWQRMVIAHIMDAYQNEERGGQIVLLPTGAGKSLCFMIPAVLLPGATLIIYPLLALMNDQLGRLKKLDLDAVVLRGGQSAQEREECFKRIKTGTRFILTNPETLQNGALVERLAECGIAHVAVDEAHCVSEWGDSFRPAYTTLGTIIQKLHCKTTTAFTATASDTVLNRINEILFAGSAYIMRGETDRPNIRYYVMHTAFKQNTLIEAAASEKRPLIVFCASRTRCSQLAHVLRDFLYRRDERDTVKFYHAGLTREERENTEQWFYPKTDGVLVSTCAFGMGVDKKDIRTVIHYDAPDTAEAYVQEAGRAGRDGSPAKAVLLWSPQDGFKAKDTDASSRARVIADFAQSGMCRRNILLKALGCEETACAGCDVCEKTAVNSARDADDFIRFIHKNRKRYSKQEAVQAFCEKQNRLSAEKLGIRIWEAPDVSELLNFFIKTGTINPKKDFYRTASFFCSRQ</sequence>
<comment type="caution">
    <text evidence="13">The sequence shown here is derived from an EMBL/GenBank/DDBJ whole genome shotgun (WGS) entry which is preliminary data.</text>
</comment>
<dbReference type="SMART" id="SM00487">
    <property type="entry name" value="DEXDc"/>
    <property type="match status" value="1"/>
</dbReference>
<comment type="catalytic activity">
    <reaction evidence="8">
        <text>Couples ATP hydrolysis with the unwinding of duplex DNA by translocating in the 3'-5' direction.</text>
        <dbReference type="EC" id="5.6.2.4"/>
    </reaction>
</comment>
<organism evidence="13 14">
    <name type="scientific">Treponema lecithinolyticum ATCC 700332</name>
    <dbReference type="NCBI Taxonomy" id="1321815"/>
    <lineage>
        <taxon>Bacteria</taxon>
        <taxon>Pseudomonadati</taxon>
        <taxon>Spirochaetota</taxon>
        <taxon>Spirochaetia</taxon>
        <taxon>Spirochaetales</taxon>
        <taxon>Treponemataceae</taxon>
        <taxon>Treponema</taxon>
    </lineage>
</organism>
<feature type="domain" description="Helicase ATP-binding" evidence="11">
    <location>
        <begin position="38"/>
        <end position="205"/>
    </location>
</feature>
<keyword evidence="14" id="KW-1185">Reference proteome</keyword>
<keyword evidence="2" id="KW-0547">Nucleotide-binding</keyword>
<dbReference type="PROSITE" id="PS51192">
    <property type="entry name" value="HELICASE_ATP_BIND_1"/>
    <property type="match status" value="1"/>
</dbReference>
<keyword evidence="10" id="KW-0812">Transmembrane</keyword>
<evidence type="ECO:0000256" key="9">
    <source>
        <dbReference type="ARBA" id="ARBA00034808"/>
    </source>
</evidence>
<evidence type="ECO:0000259" key="12">
    <source>
        <dbReference type="PROSITE" id="PS51194"/>
    </source>
</evidence>
<evidence type="ECO:0000259" key="11">
    <source>
        <dbReference type="PROSITE" id="PS51192"/>
    </source>
</evidence>
<dbReference type="RefSeq" id="WP_021686753.1">
    <property type="nucleotide sequence ID" value="NZ_KI260561.1"/>
</dbReference>
<dbReference type="InterPro" id="IPR027417">
    <property type="entry name" value="P-loop_NTPase"/>
</dbReference>
<protein>
    <recommendedName>
        <fullName evidence="9">DNA 3'-5' helicase</fullName>
        <ecNumber evidence="9">5.6.2.4</ecNumber>
    </recommendedName>
</protein>
<dbReference type="InterPro" id="IPR004589">
    <property type="entry name" value="DNA_helicase_ATP-dep_RecQ"/>
</dbReference>
<dbReference type="GO" id="GO:0004386">
    <property type="term" value="F:helicase activity"/>
    <property type="evidence" value="ECO:0007669"/>
    <property type="project" value="UniProtKB-KW"/>
</dbReference>
<dbReference type="EMBL" id="AWVH01000005">
    <property type="protein sequence ID" value="ERJ94380.1"/>
    <property type="molecule type" value="Genomic_DNA"/>
</dbReference>
<proteinExistence type="inferred from homology"/>
<reference evidence="13 14" key="1">
    <citation type="submission" date="2013-08" db="EMBL/GenBank/DDBJ databases">
        <authorList>
            <person name="Weinstock G."/>
            <person name="Sodergren E."/>
            <person name="Wylie T."/>
            <person name="Fulton L."/>
            <person name="Fulton R."/>
            <person name="Fronick C."/>
            <person name="O'Laughlin M."/>
            <person name="Godfrey J."/>
            <person name="Miner T."/>
            <person name="Herter B."/>
            <person name="Appelbaum E."/>
            <person name="Cordes M."/>
            <person name="Lek S."/>
            <person name="Wollam A."/>
            <person name="Pepin K.H."/>
            <person name="Palsikar V.B."/>
            <person name="Mitreva M."/>
            <person name="Wilson R.K."/>
        </authorList>
    </citation>
    <scope>NUCLEOTIDE SEQUENCE [LARGE SCALE GENOMIC DNA]</scope>
    <source>
        <strain evidence="13 14">ATCC 700332</strain>
    </source>
</reference>